<dbReference type="PANTHER" id="PTHR35037:SF3">
    <property type="entry name" value="C-TERMINAL REGION OF AIDA-LIKE PROTEIN"/>
    <property type="match status" value="1"/>
</dbReference>
<feature type="domain" description="Autotransporter" evidence="2">
    <location>
        <begin position="2675"/>
        <end position="2951"/>
    </location>
</feature>
<reference evidence="3 4" key="1">
    <citation type="submission" date="2020-02" db="EMBL/GenBank/DDBJ databases">
        <title>Genome sequence of the type strain CGMCC 1.15528 of Mesorhizobium zhangyense.</title>
        <authorList>
            <person name="Gao J."/>
            <person name="Sun J."/>
        </authorList>
    </citation>
    <scope>NUCLEOTIDE SEQUENCE [LARGE SCALE GENOMIC DNA]</scope>
    <source>
        <strain evidence="3 4">CGMCC 1.15528</strain>
    </source>
</reference>
<accession>A0A7C9VBZ8</accession>
<evidence type="ECO:0000259" key="2">
    <source>
        <dbReference type="PROSITE" id="PS51208"/>
    </source>
</evidence>
<proteinExistence type="predicted"/>
<sequence>MNNSNAITGGNGGNGGSGSYGSVPAGSYGGGGGGGGGGSGIIATTGANLTNSGTITGGNGGGGGSVNGIYPFTNLSENGAGGRGGNGISATGSAGLTITNTGTIKGGGGGTDFQNFQPYRPQPGGFGIIGQNLTIINSGTIAGGVQGAAGGSNGATSTAIIITGGVNSIKALASSNIGAIELGGNTTLAGAFNNTIQVNGGVTMSVSGSTTADDVSGITTLTNYGTTAIAAGRTLSAQTINNGAGTISVGAGATLRGTGNTLNNNATINVDAGGNLIDAGAINNQGGGTINFNGPTGTATLSAGASGIYNDGQIKVLGGDVTVTGNLSNQNNGTLSLTGGNMTGIGTLTNSGTATLNVASGYNLGVDTLSVTGGSVTGTGMITATTAFNIQGGSLATALAGSGALNKTGSGTATLSGTNTYSGGTNINGGTLSVSAGANLGTGALSFNGGTLRATASLTTNLDATLDTGGGTLSAASGITLTYNGLLSGAGALSVTGGGKVSLDGANTYLGGTTLIGGTLSVLNDSSLGDTAGALTLQGGTLETRSSSAAMRDVVLNGTGGDLAQAAGATLIHSGQFTGTGALTVSGPGTLKLTNSANSYSGGTTLAGGTLEVTGDDTLGSGGLIFTGGALATTDSFTMNRAVTLSSTGTIAPVEGTTLSYAGAINGVGSLTVAGGGTLALLATNGYQDGTTISGDATLSVLSNDNMGASNGTLNFDGGTLSVGSSFDMNRSGTIGAGGGTVALDGTTLTSLAGFSGSGALTVEGSGTLVLAGANTYSGGTTITDATLQIGDGGAGGSLAGTVTNNGKLVIDRTGSVTLGGAIDGSGSLEQIGPGTTVLAADNSYSGGTKISGGTLQIGNGGTAGSLSGDVDNSGALAFDRFNDSAFDGVVSGTGTVSKAGAGKLTLSGANTYSGTTTISGGTLEVGDGTTSGTLGSGDVNNGGTLAFNRSDIVTVDNEITGTGKLNQTGTGTTVLTGDSTYTGATTVSAGTLLVNGSIASSSGITVDAGATIGGSGTLASTIVNGTLAAGNSPGTLTVDGDLVLNSGSTSVFELGTQGVAGGPTNDLVVVEGDLTLGGTLETPNAVTGYYRLFNVSGTTTGSFDTLPTDAIISTAVNNQVNLLLRNNGQLLQFWDGSDMTGNGTVDGGVGTWDAANSNWTGAPGEAGINDSWRGEVGVFAGTAATVKVEGTLAFQGLQFSTDGYELAGGTLDLSGDAYGNTDASFVNTDAGVTAIISSVLTSTGHGLDKLGLGTLVLAGDNTYSGLTTIKAGTLQLGNAGTAGSVAGDIANEGVLAFNRTDDGLTLGGEISGTGRVEQNGTGTTTLTGANTYTGGTEINVGTLQIGDGGSSGSIVGDVVNDGALVFNRSDFYGSFAGDVSGSGTVTVTGGGMLVASGDLSHTGGTTIDSDSVLLVGDGATNGSLAGNVANSGTLAFDRSDDIAFDGDISGSGILNKYGAGVLAMTGDNSGYDGIVNVQAGTLRVENSSAIGTGYLMMYDGALDYAAGVELTNILTVQQDNTELWVKQGTATQTGIILTGGGVPRAIEKKGAGTLVIYGMDHGGATTVSEGTLKAGASSAFDSRSDVAVASGAKLDLDGFDQIIGSLAGAGDVTLGAGTLTSGGNDGSTTFSGRISGTGGLTKDGTGIFTLSGANSYTGDTFVDAGTLKAGAANSFAAGSAFSIESGAKLDLGGYNQTIGSLAGTGEVALGAGTLTTGGNNTSTAYAGDIGGSGGLTKSGSGTLTLSGSSTYAGATKVEAGKLKAGAEDTFAAGSAFSVASGATLDLDGYDQIIGSLAGAGGVTLGAGTLTAGNASDTSFSGVISGNGGLVKQGVGTLTVSGNNTYNGTTSVQAGRLQVNGKLGNTAVTVESSATLSGSGSIDGAVTISDGGHLASGSGLGPLTLGSLSLASGAYLDYELGLTGDRIDVVGDLTLDGTINVSGGNDFGAGIYRLFNYGGALTDNGLAIGTVPAAFLASDLTVQTAIASQINMVNAGGTTLSFWDGGSAANFNNGTVDGGDGVWSATGGNWTKQDGAFNAPMKPQPGYAIFQGQAGTVTVDGSLGGIAVTGMQFASDGYKVEGDAITLADAATTIRVGDGTTSSAGTEATIASELTGGGTLVKDDHGTLILTGNNSYTGGTVIKSGKLSVSSDANLGATSGGLAFAGGTLGNTAAMTTARDIDLRAAGGMLDTQADLTASGTISGQGKLTKSGTATLTLTGVNTYTGGTTVASGTLTGTASSFGTGAILNEAELVIDQNVDASFANAIDGTGVFTKTGSATLMLTGASTHSGGTRIKAGTLQLGNGGTTGSMAGNVDNSGVLAFNRSNLMTFAGSISGSGAVQQAGSGKTVLTGTNTYTGGTTIASGTLAGTASSFGTGAVLNNAAFVIDHNVDASFANAINGTGTFAKTGSGALTLTGTSLLSGETTISAGRLAVNGSLANSSVTVESGAILSGTGTVGKVTALSGSTVAAGNSIGTLDVAGDARFAAGSTFQVDVDATGKSDRLAVSGKTTLSGGTVQVLAGSGNYGQSTQYTILTAASGIFGQFASVTTNLAFLTPTLSYTTNAIGLKLDRNAVSFTDIALTRNQIATGGAAEKLGNQHALYKAIVNLDEEAARKAFDALSGEVHASVQGMLAEDSNLLANAANDRIRAAFGDAASSLPVMAYGPDGPLLAEATTDRFAVWGQAYGSWDKTRSDGNAAAFDSSTGGFVGGADASISDNFRLGIFGGYSHSSFDADGRASSGSASAYNFGVFGGGQWGNLGLRGGAAYSWNNIEISREVAFPGFSDSLKAQYDAGTTQVFGEVGYRLHAGGSTFEPFAGLNYVAVRTDGFGEKGGKAALTGSGSTTETTFATLGVRGSTDIMIQDFNATLHGTVGWRHAFGDVTPLSSLAFTGGSTFTVAGVPIARNSAIVEAGLDFTLSPAAKFGLSYAGQFGSGAIDQSFKANLAVSF</sequence>
<dbReference type="Proteomes" id="UP000481252">
    <property type="component" value="Unassembled WGS sequence"/>
</dbReference>
<evidence type="ECO:0000256" key="1">
    <source>
        <dbReference type="ARBA" id="ARBA00022729"/>
    </source>
</evidence>
<dbReference type="Gene3D" id="2.40.128.130">
    <property type="entry name" value="Autotransporter beta-domain"/>
    <property type="match status" value="1"/>
</dbReference>
<dbReference type="SUPFAM" id="SSF51126">
    <property type="entry name" value="Pectin lyase-like"/>
    <property type="match status" value="9"/>
</dbReference>
<organism evidence="3 4">
    <name type="scientific">Mesorhizobium zhangyense</name>
    <dbReference type="NCBI Taxonomy" id="1776730"/>
    <lineage>
        <taxon>Bacteria</taxon>
        <taxon>Pseudomonadati</taxon>
        <taxon>Pseudomonadota</taxon>
        <taxon>Alphaproteobacteria</taxon>
        <taxon>Hyphomicrobiales</taxon>
        <taxon>Phyllobacteriaceae</taxon>
        <taxon>Mesorhizobium</taxon>
    </lineage>
</organism>
<dbReference type="Pfam" id="PF12951">
    <property type="entry name" value="PATR"/>
    <property type="match status" value="20"/>
</dbReference>
<name>A0A7C9VBZ8_9HYPH</name>
<protein>
    <recommendedName>
        <fullName evidence="2">Autotransporter domain-containing protein</fullName>
    </recommendedName>
</protein>
<dbReference type="PROSITE" id="PS51208">
    <property type="entry name" value="AUTOTRANSPORTER"/>
    <property type="match status" value="1"/>
</dbReference>
<dbReference type="InterPro" id="IPR005546">
    <property type="entry name" value="Autotransporte_beta"/>
</dbReference>
<dbReference type="InterPro" id="IPR013425">
    <property type="entry name" value="Autotrns_rpt"/>
</dbReference>
<dbReference type="SUPFAM" id="SSF103515">
    <property type="entry name" value="Autotransporter"/>
    <property type="match status" value="1"/>
</dbReference>
<dbReference type="InterPro" id="IPR036709">
    <property type="entry name" value="Autotransporte_beta_dom_sf"/>
</dbReference>
<dbReference type="InterPro" id="IPR051551">
    <property type="entry name" value="Autotransporter_adhesion"/>
</dbReference>
<dbReference type="InterPro" id="IPR011050">
    <property type="entry name" value="Pectin_lyase_fold/virulence"/>
</dbReference>
<evidence type="ECO:0000313" key="4">
    <source>
        <dbReference type="Proteomes" id="UP000481252"/>
    </source>
</evidence>
<dbReference type="SMART" id="SM00869">
    <property type="entry name" value="Autotransporter"/>
    <property type="match status" value="1"/>
</dbReference>
<gene>
    <name evidence="3" type="ORF">G6N74_11680</name>
</gene>
<keyword evidence="1" id="KW-0732">Signal</keyword>
<dbReference type="NCBIfam" id="TIGR02601">
    <property type="entry name" value="autotrns_rpt"/>
    <property type="match status" value="18"/>
</dbReference>
<dbReference type="PANTHER" id="PTHR35037">
    <property type="entry name" value="C-TERMINAL REGION OF AIDA-LIKE PROTEIN"/>
    <property type="match status" value="1"/>
</dbReference>
<evidence type="ECO:0000313" key="3">
    <source>
        <dbReference type="EMBL" id="NGN41729.1"/>
    </source>
</evidence>
<comment type="caution">
    <text evidence="3">The sequence shown here is derived from an EMBL/GenBank/DDBJ whole genome shotgun (WGS) entry which is preliminary data.</text>
</comment>
<dbReference type="InterPro" id="IPR012332">
    <property type="entry name" value="Autotransporter_pectin_lyase_C"/>
</dbReference>
<keyword evidence="4" id="KW-1185">Reference proteome</keyword>
<dbReference type="Gene3D" id="2.160.20.20">
    <property type="match status" value="7"/>
</dbReference>
<dbReference type="EMBL" id="JAAKZG010000004">
    <property type="protein sequence ID" value="NGN41729.1"/>
    <property type="molecule type" value="Genomic_DNA"/>
</dbReference>